<dbReference type="EMBL" id="JAHLFT010000031">
    <property type="protein sequence ID" value="MBU3828009.1"/>
    <property type="molecule type" value="Genomic_DNA"/>
</dbReference>
<gene>
    <name evidence="2" type="ORF">H9806_02480</name>
</gene>
<keyword evidence="1" id="KW-1133">Transmembrane helix</keyword>
<accession>A0A9E2KQ29</accession>
<evidence type="ECO:0000313" key="2">
    <source>
        <dbReference type="EMBL" id="MBU3828009.1"/>
    </source>
</evidence>
<dbReference type="AlphaFoldDB" id="A0A9E2KQ29"/>
<comment type="caution">
    <text evidence="2">The sequence shown here is derived from an EMBL/GenBank/DDBJ whole genome shotgun (WGS) entry which is preliminary data.</text>
</comment>
<reference evidence="2" key="1">
    <citation type="journal article" date="2021" name="PeerJ">
        <title>Extensive microbial diversity within the chicken gut microbiome revealed by metagenomics and culture.</title>
        <authorList>
            <person name="Gilroy R."/>
            <person name="Ravi A."/>
            <person name="Getino M."/>
            <person name="Pursley I."/>
            <person name="Horton D.L."/>
            <person name="Alikhan N.F."/>
            <person name="Baker D."/>
            <person name="Gharbi K."/>
            <person name="Hall N."/>
            <person name="Watson M."/>
            <person name="Adriaenssens E.M."/>
            <person name="Foster-Nyarko E."/>
            <person name="Jarju S."/>
            <person name="Secka A."/>
            <person name="Antonio M."/>
            <person name="Oren A."/>
            <person name="Chaudhuri R.R."/>
            <person name="La Ragione R."/>
            <person name="Hildebrand F."/>
            <person name="Pallen M.J."/>
        </authorList>
    </citation>
    <scope>NUCLEOTIDE SEQUENCE</scope>
    <source>
        <strain evidence="2">F6-686</strain>
    </source>
</reference>
<evidence type="ECO:0000313" key="3">
    <source>
        <dbReference type="Proteomes" id="UP000823844"/>
    </source>
</evidence>
<keyword evidence="1" id="KW-0472">Membrane</keyword>
<evidence type="ECO:0000256" key="1">
    <source>
        <dbReference type="SAM" id="Phobius"/>
    </source>
</evidence>
<feature type="transmembrane region" description="Helical" evidence="1">
    <location>
        <begin position="29"/>
        <end position="50"/>
    </location>
</feature>
<dbReference type="Proteomes" id="UP000823844">
    <property type="component" value="Unassembled WGS sequence"/>
</dbReference>
<protein>
    <submittedName>
        <fullName evidence="2">Uncharacterized protein</fullName>
    </submittedName>
</protein>
<proteinExistence type="predicted"/>
<keyword evidence="1" id="KW-0812">Transmembrane</keyword>
<name>A0A9E2KQ29_9LACO</name>
<feature type="transmembrane region" description="Helical" evidence="1">
    <location>
        <begin position="56"/>
        <end position="76"/>
    </location>
</feature>
<sequence>MLATFPAMMLIMLLTERNMVAKDNHVLQIILRTGIIVTFIGALIFMLVNYHNFGPGTWALAVGIIILLVGILYFLFKPNKDKQN</sequence>
<reference evidence="2" key="2">
    <citation type="submission" date="2021-04" db="EMBL/GenBank/DDBJ databases">
        <authorList>
            <person name="Gilroy R."/>
        </authorList>
    </citation>
    <scope>NUCLEOTIDE SEQUENCE</scope>
    <source>
        <strain evidence="2">F6-686</strain>
    </source>
</reference>
<organism evidence="2 3">
    <name type="scientific">Candidatus Lactobacillus pullistercoris</name>
    <dbReference type="NCBI Taxonomy" id="2838636"/>
    <lineage>
        <taxon>Bacteria</taxon>
        <taxon>Bacillati</taxon>
        <taxon>Bacillota</taxon>
        <taxon>Bacilli</taxon>
        <taxon>Lactobacillales</taxon>
        <taxon>Lactobacillaceae</taxon>
        <taxon>Lactobacillus</taxon>
    </lineage>
</organism>